<feature type="domain" description="NAD-dependent epimerase/dehydratase" evidence="1">
    <location>
        <begin position="86"/>
        <end position="310"/>
    </location>
</feature>
<dbReference type="OrthoDB" id="419598at2759"/>
<accession>M1VI27</accession>
<dbReference type="Gene3D" id="3.40.50.720">
    <property type="entry name" value="NAD(P)-binding Rossmann-like Domain"/>
    <property type="match status" value="1"/>
</dbReference>
<reference evidence="2 3" key="1">
    <citation type="journal article" date="2004" name="Nature">
        <title>Genome sequence of the ultrasmall unicellular red alga Cyanidioschyzon merolae 10D.</title>
        <authorList>
            <person name="Matsuzaki M."/>
            <person name="Misumi O."/>
            <person name="Shin-i T."/>
            <person name="Maruyama S."/>
            <person name="Takahara M."/>
            <person name="Miyagishima S."/>
            <person name="Mori T."/>
            <person name="Nishida K."/>
            <person name="Yagisawa F."/>
            <person name="Nishida K."/>
            <person name="Yoshida Y."/>
            <person name="Nishimura Y."/>
            <person name="Nakao S."/>
            <person name="Kobayashi T."/>
            <person name="Momoyama Y."/>
            <person name="Higashiyama T."/>
            <person name="Minoda A."/>
            <person name="Sano M."/>
            <person name="Nomoto H."/>
            <person name="Oishi K."/>
            <person name="Hayashi H."/>
            <person name="Ohta F."/>
            <person name="Nishizaka S."/>
            <person name="Haga S."/>
            <person name="Miura S."/>
            <person name="Morishita T."/>
            <person name="Kabeya Y."/>
            <person name="Terasawa K."/>
            <person name="Suzuki Y."/>
            <person name="Ishii Y."/>
            <person name="Asakawa S."/>
            <person name="Takano H."/>
            <person name="Ohta N."/>
            <person name="Kuroiwa H."/>
            <person name="Tanaka K."/>
            <person name="Shimizu N."/>
            <person name="Sugano S."/>
            <person name="Sato N."/>
            <person name="Nozaki H."/>
            <person name="Ogasawara N."/>
            <person name="Kohara Y."/>
            <person name="Kuroiwa T."/>
        </authorList>
    </citation>
    <scope>NUCLEOTIDE SEQUENCE [LARGE SCALE GENOMIC DNA]</scope>
    <source>
        <strain evidence="2 3">10D</strain>
    </source>
</reference>
<dbReference type="GeneID" id="16994817"/>
<dbReference type="Pfam" id="PF01370">
    <property type="entry name" value="Epimerase"/>
    <property type="match status" value="1"/>
</dbReference>
<dbReference type="PANTHER" id="PTHR43245">
    <property type="entry name" value="BIFUNCTIONAL POLYMYXIN RESISTANCE PROTEIN ARNA"/>
    <property type="match status" value="1"/>
</dbReference>
<sequence>MAFAISIGFSGTKMQRSSVANSRASSLRTRRLHAFAGFPLVGARASEFSGAHPLGRRQALRSMGQRHGIQGLQCRSAAIIVNPPSGGHASIGLYLARQLLSLDLEVYLLVAGQEDKYRSKQPNSALLGLREAEPHAASFHISFGDADDPSILMNMVQTRRPSAGPIAAFIDNRSQTLDEALLLHKFAMGLNAERYLYVSSCGIYEPGDYAPFIETDQVRQSAGQAQVESRFLRDSVIPFAAFRPMYIIGKHAAKLDYTNFFLDRITRKRPIPLPGKGNAFVSLTHAEDVASMLACAVLARPDEVSGQVFNAVSPRYVTLKGLAEMCHRVVHGDKSKPEIIYYDPVKLGIDPKEATGLPFRVSYPFIADPGKAMRLLAWQPRHDRTLQNDLQEMYEEYLELGLHERRVDLTNDDRIARSVGAAAKAAAAK</sequence>
<evidence type="ECO:0000313" key="3">
    <source>
        <dbReference type="Proteomes" id="UP000007014"/>
    </source>
</evidence>
<dbReference type="InterPro" id="IPR001509">
    <property type="entry name" value="Epimerase_deHydtase"/>
</dbReference>
<dbReference type="SUPFAM" id="SSF51735">
    <property type="entry name" value="NAD(P)-binding Rossmann-fold domains"/>
    <property type="match status" value="1"/>
</dbReference>
<organism evidence="2 3">
    <name type="scientific">Cyanidioschyzon merolae (strain NIES-3377 / 10D)</name>
    <name type="common">Unicellular red alga</name>
    <dbReference type="NCBI Taxonomy" id="280699"/>
    <lineage>
        <taxon>Eukaryota</taxon>
        <taxon>Rhodophyta</taxon>
        <taxon>Bangiophyceae</taxon>
        <taxon>Cyanidiales</taxon>
        <taxon>Cyanidiaceae</taxon>
        <taxon>Cyanidioschyzon</taxon>
    </lineage>
</organism>
<name>M1VI27_CYAM1</name>
<dbReference type="InterPro" id="IPR036291">
    <property type="entry name" value="NAD(P)-bd_dom_sf"/>
</dbReference>
<gene>
    <name evidence="2" type="ORF">CYME_CML047C</name>
</gene>
<dbReference type="RefSeq" id="XP_005536709.1">
    <property type="nucleotide sequence ID" value="XM_005536652.1"/>
</dbReference>
<evidence type="ECO:0000259" key="1">
    <source>
        <dbReference type="Pfam" id="PF01370"/>
    </source>
</evidence>
<dbReference type="HOGENOM" id="CLU_050934_0_1_1"/>
<dbReference type="STRING" id="280699.M1VI27"/>
<dbReference type="PANTHER" id="PTHR43245:SF13">
    <property type="entry name" value="UDP-D-APIOSE_UDP-D-XYLOSE SYNTHASE 2"/>
    <property type="match status" value="1"/>
</dbReference>
<dbReference type="AlphaFoldDB" id="M1VI27"/>
<dbReference type="Gramene" id="CML047CT">
    <property type="protein sequence ID" value="CML047CT"/>
    <property type="gene ID" value="CML047C"/>
</dbReference>
<dbReference type="OMA" id="YKTTDEP"/>
<proteinExistence type="predicted"/>
<keyword evidence="3" id="KW-1185">Reference proteome</keyword>
<dbReference type="EMBL" id="AP006494">
    <property type="protein sequence ID" value="BAM80673.1"/>
    <property type="molecule type" value="Genomic_DNA"/>
</dbReference>
<dbReference type="eggNOG" id="ENOG502QUUA">
    <property type="taxonomic scope" value="Eukaryota"/>
</dbReference>
<reference evidence="2 3" key="2">
    <citation type="journal article" date="2007" name="BMC Biol.">
        <title>A 100%-complete sequence reveals unusually simple genomic features in the hot-spring red alga Cyanidioschyzon merolae.</title>
        <authorList>
            <person name="Nozaki H."/>
            <person name="Takano H."/>
            <person name="Misumi O."/>
            <person name="Terasawa K."/>
            <person name="Matsuzaki M."/>
            <person name="Maruyama S."/>
            <person name="Nishida K."/>
            <person name="Yagisawa F."/>
            <person name="Yoshida Y."/>
            <person name="Fujiwara T."/>
            <person name="Takio S."/>
            <person name="Tamura K."/>
            <person name="Chung S.J."/>
            <person name="Nakamura S."/>
            <person name="Kuroiwa H."/>
            <person name="Tanaka K."/>
            <person name="Sato N."/>
            <person name="Kuroiwa T."/>
        </authorList>
    </citation>
    <scope>NUCLEOTIDE SEQUENCE [LARGE SCALE GENOMIC DNA]</scope>
    <source>
        <strain evidence="2 3">10D</strain>
    </source>
</reference>
<evidence type="ECO:0000313" key="2">
    <source>
        <dbReference type="EMBL" id="BAM80673.1"/>
    </source>
</evidence>
<dbReference type="Proteomes" id="UP000007014">
    <property type="component" value="Chromosome 12"/>
</dbReference>
<protein>
    <submittedName>
        <fullName evidence="2">Similar to mRNA-binding protein</fullName>
    </submittedName>
</protein>
<dbReference type="KEGG" id="cme:CYME_CML047C"/>
<dbReference type="InterPro" id="IPR050177">
    <property type="entry name" value="Lipid_A_modif_metabolic_enz"/>
</dbReference>